<evidence type="ECO:0000313" key="3">
    <source>
        <dbReference type="Proteomes" id="UP001163719"/>
    </source>
</evidence>
<dbReference type="Proteomes" id="UP001163719">
    <property type="component" value="Unassembled WGS sequence"/>
</dbReference>
<dbReference type="Pfam" id="PF19081">
    <property type="entry name" value="Ig_7"/>
    <property type="match status" value="1"/>
</dbReference>
<name>A0ABT3HRQ9_9FLAO</name>
<evidence type="ECO:0000313" key="2">
    <source>
        <dbReference type="EMBL" id="MCW3162473.1"/>
    </source>
</evidence>
<dbReference type="EMBL" id="JAPDHV010000007">
    <property type="protein sequence ID" value="MCW3162473.1"/>
    <property type="molecule type" value="Genomic_DNA"/>
</dbReference>
<feature type="domain" description="VWFA" evidence="1">
    <location>
        <begin position="37"/>
        <end position="264"/>
    </location>
</feature>
<proteinExistence type="predicted"/>
<accession>A0ABT3HRQ9</accession>
<dbReference type="Gene3D" id="2.60.40.2700">
    <property type="match status" value="1"/>
</dbReference>
<dbReference type="Gene3D" id="3.40.50.410">
    <property type="entry name" value="von Willebrand factor, type A domain"/>
    <property type="match status" value="1"/>
</dbReference>
<reference evidence="2" key="1">
    <citation type="submission" date="2022-10" db="EMBL/GenBank/DDBJ databases">
        <title>Chryseobacterium babae sp. nov. isolated from the gut of the beetle Oryctes rhinoceros, and Chryseobacterium kimseyorum sp. nov., isolated from a stick insect rearing cage.</title>
        <authorList>
            <person name="Shelomi M."/>
            <person name="Han C.-J."/>
            <person name="Chen W.-M."/>
            <person name="Chen H.-K."/>
            <person name="Liaw S.-J."/>
            <person name="Muhle E."/>
            <person name="Clermont D."/>
        </authorList>
    </citation>
    <scope>NUCLEOTIDE SEQUENCE</scope>
    <source>
        <strain evidence="2">WLa1L2M3</strain>
    </source>
</reference>
<dbReference type="SUPFAM" id="SSF53300">
    <property type="entry name" value="vWA-like"/>
    <property type="match status" value="1"/>
</dbReference>
<organism evidence="2 3">
    <name type="scientific">Chryseobacterium oryctis</name>
    <dbReference type="NCBI Taxonomy" id="2952618"/>
    <lineage>
        <taxon>Bacteria</taxon>
        <taxon>Pseudomonadati</taxon>
        <taxon>Bacteroidota</taxon>
        <taxon>Flavobacteriia</taxon>
        <taxon>Flavobacteriales</taxon>
        <taxon>Weeksellaceae</taxon>
        <taxon>Chryseobacterium group</taxon>
        <taxon>Chryseobacterium</taxon>
    </lineage>
</organism>
<gene>
    <name evidence="2" type="ORF">OH806_14475</name>
</gene>
<dbReference type="CDD" id="cd00198">
    <property type="entry name" value="vWFA"/>
    <property type="match status" value="1"/>
</dbReference>
<dbReference type="InterPro" id="IPR002035">
    <property type="entry name" value="VWF_A"/>
</dbReference>
<dbReference type="PROSITE" id="PS50234">
    <property type="entry name" value="VWFA"/>
    <property type="match status" value="1"/>
</dbReference>
<dbReference type="RefSeq" id="WP_264744390.1">
    <property type="nucleotide sequence ID" value="NZ_JAPDHV010000007.1"/>
</dbReference>
<evidence type="ECO:0000259" key="1">
    <source>
        <dbReference type="PROSITE" id="PS50234"/>
    </source>
</evidence>
<sequence>MQIKNKRLLQALKEKVLVFSLLVLSLFTSRLSAQGVDVIFWMDTSGSIDATEWSNMTASTRTLIDEILNCNPYNRAAVVQYGSAPGESSKIYIEADFSNDATAVKNFNRRSLGTADYASLALSRIGNALDGVNDSRIVSSQKKLNKQSTNRLVIFLFTDASRGQGSSWLVSTGTGPAFETYNNFKAERGATFVVLHAPTGLGAANDTTARSAAAAIASVGGNYTGNVEANAGDPEGSGVKPRRFIASSTFDVSSIDLETLAGNICTACAPVVDIDAVTPPTQSVCLGGSPQALVASATGNGTLSYQWYSNTTNSTTGGTAIAGATSAAYTPPTSTSGTTYYYVVVADSYCEGTSTSSIVSVSVSAISCHCYKPANTSGTVLNTNQGITALGRAGIDNGNWPMVRKGAWTALESKEKGFVVNRIPTTAQVLAIANPIEGMMVYDEEADCLKIYTTVDGNSYSWQCFNTKACPD</sequence>
<keyword evidence="3" id="KW-1185">Reference proteome</keyword>
<protein>
    <submittedName>
        <fullName evidence="2">VWA domain-containing protein</fullName>
    </submittedName>
</protein>
<dbReference type="InterPro" id="IPR036465">
    <property type="entry name" value="vWFA_dom_sf"/>
</dbReference>
<dbReference type="Pfam" id="PF00092">
    <property type="entry name" value="VWA"/>
    <property type="match status" value="1"/>
</dbReference>
<comment type="caution">
    <text evidence="2">The sequence shown here is derived from an EMBL/GenBank/DDBJ whole genome shotgun (WGS) entry which is preliminary data.</text>
</comment>
<dbReference type="InterPro" id="IPR044023">
    <property type="entry name" value="Ig_7"/>
</dbReference>